<evidence type="ECO:0000313" key="1">
    <source>
        <dbReference type="EMBL" id="MEQ2556699.1"/>
    </source>
</evidence>
<proteinExistence type="predicted"/>
<accession>A0ABV1HAF9</accession>
<dbReference type="Proteomes" id="UP001454489">
    <property type="component" value="Unassembled WGS sequence"/>
</dbReference>
<reference evidence="1 2" key="1">
    <citation type="submission" date="2024-03" db="EMBL/GenBank/DDBJ databases">
        <title>Human intestinal bacterial collection.</title>
        <authorList>
            <person name="Pauvert C."/>
            <person name="Hitch T.C.A."/>
            <person name="Clavel T."/>
        </authorList>
    </citation>
    <scope>NUCLEOTIDE SEQUENCE [LARGE SCALE GENOMIC DNA]</scope>
    <source>
        <strain evidence="1 2">CLA-AA-H185</strain>
    </source>
</reference>
<keyword evidence="2" id="KW-1185">Reference proteome</keyword>
<sequence length="52" mass="5913">MRRVEDILFTFGMTVFIIAACGYDGQPVICGGISMISLSLAYFEYWKKVKEN</sequence>
<dbReference type="RefSeq" id="WP_353529710.1">
    <property type="nucleotide sequence ID" value="NZ_JBBMEX010000002.1"/>
</dbReference>
<evidence type="ECO:0000313" key="2">
    <source>
        <dbReference type="Proteomes" id="UP001454489"/>
    </source>
</evidence>
<comment type="caution">
    <text evidence="1">The sequence shown here is derived from an EMBL/GenBank/DDBJ whole genome shotgun (WGS) entry which is preliminary data.</text>
</comment>
<name>A0ABV1HAF9_9FIRM</name>
<dbReference type="PROSITE" id="PS51257">
    <property type="entry name" value="PROKAR_LIPOPROTEIN"/>
    <property type="match status" value="1"/>
</dbReference>
<gene>
    <name evidence="1" type="ORF">WMO43_02225</name>
</gene>
<organism evidence="1 2">
    <name type="scientific">Maccoyibacter intestinihominis</name>
    <dbReference type="NCBI Taxonomy" id="3133499"/>
    <lineage>
        <taxon>Bacteria</taxon>
        <taxon>Bacillati</taxon>
        <taxon>Bacillota</taxon>
        <taxon>Clostridia</taxon>
        <taxon>Lachnospirales</taxon>
        <taxon>Lachnospiraceae</taxon>
        <taxon>Maccoyibacter</taxon>
    </lineage>
</organism>
<dbReference type="EMBL" id="JBBMEX010000002">
    <property type="protein sequence ID" value="MEQ2556699.1"/>
    <property type="molecule type" value="Genomic_DNA"/>
</dbReference>
<protein>
    <submittedName>
        <fullName evidence="1">Uncharacterized protein</fullName>
    </submittedName>
</protein>